<dbReference type="AlphaFoldDB" id="A0A4R5U4G6"/>
<dbReference type="NCBIfam" id="TIGR02937">
    <property type="entry name" value="sigma70-ECF"/>
    <property type="match status" value="1"/>
</dbReference>
<dbReference type="Proteomes" id="UP000294796">
    <property type="component" value="Unassembled WGS sequence"/>
</dbReference>
<keyword evidence="3" id="KW-0804">Transcription</keyword>
<dbReference type="RefSeq" id="WP_133320473.1">
    <property type="nucleotide sequence ID" value="NZ_SMTF01000001.1"/>
</dbReference>
<organism evidence="5 6">
    <name type="scientific">Luteimonas aestuarii</name>
    <dbReference type="NCBI Taxonomy" id="453837"/>
    <lineage>
        <taxon>Bacteria</taxon>
        <taxon>Pseudomonadati</taxon>
        <taxon>Pseudomonadota</taxon>
        <taxon>Gammaproteobacteria</taxon>
        <taxon>Lysobacterales</taxon>
        <taxon>Lysobacteraceae</taxon>
        <taxon>Luteimonas</taxon>
    </lineage>
</organism>
<dbReference type="GO" id="GO:0016987">
    <property type="term" value="F:sigma factor activity"/>
    <property type="evidence" value="ECO:0007669"/>
    <property type="project" value="UniProtKB-KW"/>
</dbReference>
<reference evidence="5 6" key="1">
    <citation type="submission" date="2019-03" db="EMBL/GenBank/DDBJ databases">
        <title>Luteimonas zhaokaii sp.nov., isolated from the rectal contents of Plateau pika in Yushu, Qinghai Province, China.</title>
        <authorList>
            <person name="Zhang G."/>
        </authorList>
    </citation>
    <scope>NUCLEOTIDE SEQUENCE [LARGE SCALE GENOMIC DNA]</scope>
    <source>
        <strain evidence="5 6">B9</strain>
    </source>
</reference>
<dbReference type="Pfam" id="PF07638">
    <property type="entry name" value="Sigma70_ECF"/>
    <property type="match status" value="1"/>
</dbReference>
<dbReference type="GO" id="GO:0006352">
    <property type="term" value="P:DNA-templated transcription initiation"/>
    <property type="evidence" value="ECO:0007669"/>
    <property type="project" value="InterPro"/>
</dbReference>
<dbReference type="InterPro" id="IPR036388">
    <property type="entry name" value="WH-like_DNA-bd_sf"/>
</dbReference>
<dbReference type="Gene3D" id="1.10.10.10">
    <property type="entry name" value="Winged helix-like DNA-binding domain superfamily/Winged helix DNA-binding domain"/>
    <property type="match status" value="1"/>
</dbReference>
<evidence type="ECO:0000256" key="3">
    <source>
        <dbReference type="ARBA" id="ARBA00023163"/>
    </source>
</evidence>
<dbReference type="InterPro" id="IPR014284">
    <property type="entry name" value="RNA_pol_sigma-70_dom"/>
</dbReference>
<proteinExistence type="predicted"/>
<feature type="domain" description="RNA polymerase sigma-70 ECF-like HTH" evidence="4">
    <location>
        <begin position="25"/>
        <end position="204"/>
    </location>
</feature>
<dbReference type="EMBL" id="SMTF01000001">
    <property type="protein sequence ID" value="TDK28652.1"/>
    <property type="molecule type" value="Genomic_DNA"/>
</dbReference>
<evidence type="ECO:0000256" key="2">
    <source>
        <dbReference type="ARBA" id="ARBA00023082"/>
    </source>
</evidence>
<evidence type="ECO:0000313" key="6">
    <source>
        <dbReference type="Proteomes" id="UP000294796"/>
    </source>
</evidence>
<dbReference type="OrthoDB" id="6023540at2"/>
<keyword evidence="2" id="KW-0731">Sigma factor</keyword>
<name>A0A4R5U4G6_9GAMM</name>
<dbReference type="NCBIfam" id="TIGR02999">
    <property type="entry name" value="Sig-70_X6"/>
    <property type="match status" value="1"/>
</dbReference>
<dbReference type="InterPro" id="IPR011517">
    <property type="entry name" value="RNA_pol_sigma70_ECF-like"/>
</dbReference>
<dbReference type="SUPFAM" id="SSF88659">
    <property type="entry name" value="Sigma3 and sigma4 domains of RNA polymerase sigma factors"/>
    <property type="match status" value="1"/>
</dbReference>
<comment type="caution">
    <text evidence="5">The sequence shown here is derived from an EMBL/GenBank/DDBJ whole genome shotgun (WGS) entry which is preliminary data.</text>
</comment>
<sequence length="209" mass="23318">MTTNSAYPGPAKAGLQDPVGADAVESVTQLLVDAESGNDAAWNRIYALVYHDLHRIARTQIRLHYQPGLSPSSLISEAWIKLARTQASVSCRPHLMSLVARAMRFVLLDEARRAMTGKRGGEVHVEHLSTMDDLRVDSQIEELLALDKALEALSRVDERLMRVVELRYFGGLDEGEIATLLGVTERTIRRDWRKARAYLQSHLDTADNG</sequence>
<evidence type="ECO:0000313" key="5">
    <source>
        <dbReference type="EMBL" id="TDK28652.1"/>
    </source>
</evidence>
<evidence type="ECO:0000259" key="4">
    <source>
        <dbReference type="Pfam" id="PF07638"/>
    </source>
</evidence>
<gene>
    <name evidence="5" type="ORF">E2F46_01935</name>
</gene>
<dbReference type="PANTHER" id="PTHR43133">
    <property type="entry name" value="RNA POLYMERASE ECF-TYPE SIGMA FACTO"/>
    <property type="match status" value="1"/>
</dbReference>
<protein>
    <submittedName>
        <fullName evidence="5">Sigma-70 family RNA polymerase sigma factor</fullName>
    </submittedName>
</protein>
<dbReference type="PANTHER" id="PTHR43133:SF39">
    <property type="entry name" value="SIMILAR TO RNA POLYMERASE SIGMA-E FACTOR"/>
    <property type="match status" value="1"/>
</dbReference>
<dbReference type="InterPro" id="IPR039425">
    <property type="entry name" value="RNA_pol_sigma-70-like"/>
</dbReference>
<keyword evidence="1" id="KW-0805">Transcription regulation</keyword>
<keyword evidence="6" id="KW-1185">Reference proteome</keyword>
<evidence type="ECO:0000256" key="1">
    <source>
        <dbReference type="ARBA" id="ARBA00023015"/>
    </source>
</evidence>
<accession>A0A4R5U4G6</accession>
<dbReference type="InterPro" id="IPR053812">
    <property type="entry name" value="HTH_Sigma70_ECF-like"/>
</dbReference>
<dbReference type="InterPro" id="IPR013324">
    <property type="entry name" value="RNA_pol_sigma_r3/r4-like"/>
</dbReference>